<evidence type="ECO:0000313" key="3">
    <source>
        <dbReference type="Proteomes" id="UP000236654"/>
    </source>
</evidence>
<organism evidence="2 3">
    <name type="scientific">Brumimicrobium salinarum</name>
    <dbReference type="NCBI Taxonomy" id="2058658"/>
    <lineage>
        <taxon>Bacteria</taxon>
        <taxon>Pseudomonadati</taxon>
        <taxon>Bacteroidota</taxon>
        <taxon>Flavobacteriia</taxon>
        <taxon>Flavobacteriales</taxon>
        <taxon>Crocinitomicaceae</taxon>
        <taxon>Brumimicrobium</taxon>
    </lineage>
</organism>
<comment type="caution">
    <text evidence="2">The sequence shown here is derived from an EMBL/GenBank/DDBJ whole genome shotgun (WGS) entry which is preliminary data.</text>
</comment>
<reference evidence="2 3" key="1">
    <citation type="submission" date="2017-12" db="EMBL/GenBank/DDBJ databases">
        <title>The draft genome sequence of Brumimicrobium saltpan LHR20.</title>
        <authorList>
            <person name="Do Z.-J."/>
            <person name="Luo H.-R."/>
        </authorList>
    </citation>
    <scope>NUCLEOTIDE SEQUENCE [LARGE SCALE GENOMIC DNA]</scope>
    <source>
        <strain evidence="2 3">LHR20</strain>
    </source>
</reference>
<feature type="transmembrane region" description="Helical" evidence="1">
    <location>
        <begin position="20"/>
        <end position="38"/>
    </location>
</feature>
<dbReference type="EMBL" id="PJNI01000012">
    <property type="protein sequence ID" value="PKR80225.1"/>
    <property type="molecule type" value="Genomic_DNA"/>
</dbReference>
<evidence type="ECO:0000256" key="1">
    <source>
        <dbReference type="SAM" id="Phobius"/>
    </source>
</evidence>
<keyword evidence="3" id="KW-1185">Reference proteome</keyword>
<accession>A0A2I0R101</accession>
<evidence type="ECO:0000313" key="2">
    <source>
        <dbReference type="EMBL" id="PKR80225.1"/>
    </source>
</evidence>
<proteinExistence type="predicted"/>
<keyword evidence="1" id="KW-1133">Transmembrane helix</keyword>
<protein>
    <submittedName>
        <fullName evidence="2">Uncharacterized protein</fullName>
    </submittedName>
</protein>
<gene>
    <name evidence="2" type="ORF">CW751_11225</name>
</gene>
<sequence length="68" mass="7413">MKTILSIFDLFLGGDGSSIAYFFGIGFSVIGGILIANVEQTNHLIAAFFLCLMGGLILFLKIRKDIKE</sequence>
<keyword evidence="1" id="KW-0812">Transmembrane</keyword>
<name>A0A2I0R101_9FLAO</name>
<dbReference type="Proteomes" id="UP000236654">
    <property type="component" value="Unassembled WGS sequence"/>
</dbReference>
<dbReference type="RefSeq" id="WP_101335127.1">
    <property type="nucleotide sequence ID" value="NZ_PJNI01000012.1"/>
</dbReference>
<dbReference type="AlphaFoldDB" id="A0A2I0R101"/>
<keyword evidence="1" id="KW-0472">Membrane</keyword>
<feature type="transmembrane region" description="Helical" evidence="1">
    <location>
        <begin position="44"/>
        <end position="62"/>
    </location>
</feature>